<evidence type="ECO:0000313" key="5">
    <source>
        <dbReference type="Proteomes" id="UP000694845"/>
    </source>
</evidence>
<proteinExistence type="predicted"/>
<keyword evidence="2 3" id="KW-0040">ANK repeat</keyword>
<dbReference type="PROSITE" id="PS50088">
    <property type="entry name" value="ANK_REPEAT"/>
    <property type="match status" value="2"/>
</dbReference>
<dbReference type="PANTHER" id="PTHR24173:SF76">
    <property type="match status" value="1"/>
</dbReference>
<feature type="compositionally biased region" description="Polar residues" evidence="4">
    <location>
        <begin position="508"/>
        <end position="517"/>
    </location>
</feature>
<feature type="compositionally biased region" description="Low complexity" evidence="4">
    <location>
        <begin position="489"/>
        <end position="499"/>
    </location>
</feature>
<dbReference type="PANTHER" id="PTHR24173">
    <property type="entry name" value="ANKYRIN REPEAT CONTAINING"/>
    <property type="match status" value="1"/>
</dbReference>
<evidence type="ECO:0000256" key="2">
    <source>
        <dbReference type="ARBA" id="ARBA00023043"/>
    </source>
</evidence>
<dbReference type="Pfam" id="PF00023">
    <property type="entry name" value="Ank"/>
    <property type="match status" value="1"/>
</dbReference>
<dbReference type="SMART" id="SM00248">
    <property type="entry name" value="ANK"/>
    <property type="match status" value="4"/>
</dbReference>
<feature type="repeat" description="ANK" evidence="3">
    <location>
        <begin position="6"/>
        <end position="38"/>
    </location>
</feature>
<feature type="region of interest" description="Disordered" evidence="4">
    <location>
        <begin position="378"/>
        <end position="473"/>
    </location>
</feature>
<dbReference type="AlphaFoldDB" id="A0A8B7Z3K4"/>
<keyword evidence="1" id="KW-0677">Repeat</keyword>
<feature type="compositionally biased region" description="Low complexity" evidence="4">
    <location>
        <begin position="435"/>
        <end position="446"/>
    </location>
</feature>
<keyword evidence="5" id="KW-1185">Reference proteome</keyword>
<accession>A0A8B7Z3K4</accession>
<protein>
    <submittedName>
        <fullName evidence="6">Ankyrin repeat domain-containing protein 50-like</fullName>
    </submittedName>
</protein>
<dbReference type="PROSITE" id="PS50297">
    <property type="entry name" value="ANK_REP_REGION"/>
    <property type="match status" value="2"/>
</dbReference>
<sequence length="548" mass="60313">MAAMWRGVPELHVAIHRGQFHDARQLVSAGDDVNCRDANHRTPLILCALVEQEQWGVGIARMLLEMGALAGLVDKQGRNALIYACIYRRLELVEVLLSAVDFDLNHRDRFGNTALFYAASGGNADVVATVVKKFKHFGETLDKPNKFGMTPLLEACRLGHERVARTLVENGAKVERRDGVRHWNAVDWQQEHDRHVEATNRARNRSYNKPWLSTKNTSVGKSEPGQLRRATSLPGISGSDCHGLSDGRSSSESMDPIVPERAQSVPRHTLSRAKTMSVLPTLNSAKLVGVTRNWISDTGGKELIRAKFYPSPAPFANPQLTTDAERTHNAYGQWRMTQNLHPVNSLSSRQHNQSDSAIWQKEFRQIFKRYENQVSKSFRRKARVPPPGYRFRSHSPPQITQPSITVDGDRKAPSGRLSRRQSNLDFGPPLKRLPSVNSIDTSSVSSRKATAPSSAVKGGRRDPDSSSSSVDSAGAAKMVMNAFRRRKSTAFSSSSSIVKTSEDETESKVGNSGSDRSAATGRVRKTSITGTRGGGAIAVENGDKNITT</sequence>
<feature type="region of interest" description="Disordered" evidence="4">
    <location>
        <begin position="487"/>
        <end position="548"/>
    </location>
</feature>
<dbReference type="GeneID" id="110984377"/>
<dbReference type="KEGG" id="aplc:110984377"/>
<name>A0A8B7Z3K4_ACAPL</name>
<dbReference type="RefSeq" id="XP_022100213.1">
    <property type="nucleotide sequence ID" value="XM_022244521.1"/>
</dbReference>
<reference evidence="6" key="1">
    <citation type="submission" date="2025-08" db="UniProtKB">
        <authorList>
            <consortium name="RefSeq"/>
        </authorList>
    </citation>
    <scope>IDENTIFICATION</scope>
</reference>
<dbReference type="SUPFAM" id="SSF48403">
    <property type="entry name" value="Ankyrin repeat"/>
    <property type="match status" value="1"/>
</dbReference>
<dbReference type="Pfam" id="PF12796">
    <property type="entry name" value="Ank_2"/>
    <property type="match status" value="1"/>
</dbReference>
<feature type="compositionally biased region" description="Polar residues" evidence="4">
    <location>
        <begin position="395"/>
        <end position="404"/>
    </location>
</feature>
<feature type="compositionally biased region" description="Polar residues" evidence="4">
    <location>
        <begin position="208"/>
        <end position="220"/>
    </location>
</feature>
<evidence type="ECO:0000313" key="6">
    <source>
        <dbReference type="RefSeq" id="XP_022100213.1"/>
    </source>
</evidence>
<feature type="region of interest" description="Disordered" evidence="4">
    <location>
        <begin position="208"/>
        <end position="255"/>
    </location>
</feature>
<gene>
    <name evidence="6" type="primary">LOC110984377</name>
</gene>
<dbReference type="InterPro" id="IPR036770">
    <property type="entry name" value="Ankyrin_rpt-contain_sf"/>
</dbReference>
<evidence type="ECO:0000256" key="1">
    <source>
        <dbReference type="ARBA" id="ARBA00022737"/>
    </source>
</evidence>
<dbReference type="InterPro" id="IPR002110">
    <property type="entry name" value="Ankyrin_rpt"/>
</dbReference>
<organism evidence="5 6">
    <name type="scientific">Acanthaster planci</name>
    <name type="common">Crown-of-thorns starfish</name>
    <dbReference type="NCBI Taxonomy" id="133434"/>
    <lineage>
        <taxon>Eukaryota</taxon>
        <taxon>Metazoa</taxon>
        <taxon>Echinodermata</taxon>
        <taxon>Eleutherozoa</taxon>
        <taxon>Asterozoa</taxon>
        <taxon>Asteroidea</taxon>
        <taxon>Valvatacea</taxon>
        <taxon>Valvatida</taxon>
        <taxon>Acanthasteridae</taxon>
        <taxon>Acanthaster</taxon>
    </lineage>
</organism>
<dbReference type="Gene3D" id="1.25.40.20">
    <property type="entry name" value="Ankyrin repeat-containing domain"/>
    <property type="match status" value="1"/>
</dbReference>
<dbReference type="Proteomes" id="UP000694845">
    <property type="component" value="Unplaced"/>
</dbReference>
<dbReference type="OMA" id="RTHNAYG"/>
<evidence type="ECO:0000256" key="3">
    <source>
        <dbReference type="PROSITE-ProRule" id="PRU00023"/>
    </source>
</evidence>
<feature type="repeat" description="ANK" evidence="3">
    <location>
        <begin position="147"/>
        <end position="179"/>
    </location>
</feature>
<evidence type="ECO:0000256" key="4">
    <source>
        <dbReference type="SAM" id="MobiDB-lite"/>
    </source>
</evidence>
<dbReference type="OrthoDB" id="5406014at2759"/>